<dbReference type="Proteomes" id="UP000319576">
    <property type="component" value="Chromosome"/>
</dbReference>
<dbReference type="PANTHER" id="PTHR19328">
    <property type="entry name" value="HEDGEHOG-INTERACTING PROTEIN"/>
    <property type="match status" value="1"/>
</dbReference>
<feature type="signal peptide" evidence="1">
    <location>
        <begin position="1"/>
        <end position="20"/>
    </location>
</feature>
<dbReference type="Pfam" id="PF07995">
    <property type="entry name" value="GSDH"/>
    <property type="match status" value="1"/>
</dbReference>
<dbReference type="InterPro" id="IPR011042">
    <property type="entry name" value="6-blade_b-propeller_TolB-like"/>
</dbReference>
<dbReference type="Pfam" id="PF08450">
    <property type="entry name" value="SGL"/>
    <property type="match status" value="1"/>
</dbReference>
<reference evidence="4 5" key="1">
    <citation type="submission" date="2019-02" db="EMBL/GenBank/DDBJ databases">
        <title>Deep-cultivation of Planctomycetes and their phenomic and genomic characterization uncovers novel biology.</title>
        <authorList>
            <person name="Wiegand S."/>
            <person name="Jogler M."/>
            <person name="Boedeker C."/>
            <person name="Pinto D."/>
            <person name="Vollmers J."/>
            <person name="Rivas-Marin E."/>
            <person name="Kohn T."/>
            <person name="Peeters S.H."/>
            <person name="Heuer A."/>
            <person name="Rast P."/>
            <person name="Oberbeckmann S."/>
            <person name="Bunk B."/>
            <person name="Jeske O."/>
            <person name="Meyerdierks A."/>
            <person name="Storesund J.E."/>
            <person name="Kallscheuer N."/>
            <person name="Luecker S."/>
            <person name="Lage O.M."/>
            <person name="Pohl T."/>
            <person name="Merkel B.J."/>
            <person name="Hornburger P."/>
            <person name="Mueller R.-W."/>
            <person name="Bruemmer F."/>
            <person name="Labrenz M."/>
            <person name="Spormann A.M."/>
            <person name="Op den Camp H."/>
            <person name="Overmann J."/>
            <person name="Amann R."/>
            <person name="Jetten M.S.M."/>
            <person name="Mascher T."/>
            <person name="Medema M.H."/>
            <person name="Devos D.P."/>
            <person name="Kaster A.-K."/>
            <person name="Ovreas L."/>
            <person name="Rohde M."/>
            <person name="Galperin M.Y."/>
            <person name="Jogler C."/>
        </authorList>
    </citation>
    <scope>NUCLEOTIDE SEQUENCE [LARGE SCALE GENOMIC DNA]</scope>
    <source>
        <strain evidence="4 5">ETA_A1</strain>
    </source>
</reference>
<dbReference type="PANTHER" id="PTHR19328:SF75">
    <property type="entry name" value="ALDOSE SUGAR DEHYDROGENASE YLII"/>
    <property type="match status" value="1"/>
</dbReference>
<organism evidence="4 5">
    <name type="scientific">Urbifossiella limnaea</name>
    <dbReference type="NCBI Taxonomy" id="2528023"/>
    <lineage>
        <taxon>Bacteria</taxon>
        <taxon>Pseudomonadati</taxon>
        <taxon>Planctomycetota</taxon>
        <taxon>Planctomycetia</taxon>
        <taxon>Gemmatales</taxon>
        <taxon>Gemmataceae</taxon>
        <taxon>Urbifossiella</taxon>
    </lineage>
</organism>
<protein>
    <submittedName>
        <fullName evidence="4">Soluble aldose sugar dehydrogenase YliI</fullName>
        <ecNumber evidence="4">1.1.5.-</ecNumber>
    </submittedName>
</protein>
<feature type="domain" description="Glucose/Sorbosone dehydrogenase" evidence="2">
    <location>
        <begin position="335"/>
        <end position="664"/>
    </location>
</feature>
<name>A0A517XZJ0_9BACT</name>
<dbReference type="Gene3D" id="2.120.10.30">
    <property type="entry name" value="TolB, C-terminal domain"/>
    <property type="match status" value="2"/>
</dbReference>
<feature type="domain" description="SMP-30/Gluconolactonase/LRE-like region" evidence="3">
    <location>
        <begin position="88"/>
        <end position="243"/>
    </location>
</feature>
<feature type="chain" id="PRO_5022167141" evidence="1">
    <location>
        <begin position="21"/>
        <end position="671"/>
    </location>
</feature>
<dbReference type="InterPro" id="IPR013658">
    <property type="entry name" value="SGL"/>
</dbReference>
<proteinExistence type="predicted"/>
<evidence type="ECO:0000313" key="5">
    <source>
        <dbReference type="Proteomes" id="UP000319576"/>
    </source>
</evidence>
<dbReference type="AlphaFoldDB" id="A0A517XZJ0"/>
<sequence length="671" mass="72568" precursor="true">MTRPLLLAALLLGPAAPALAQQPRPIAEGMKNPESVVVLPDGKTFVTEIGEFGKDGDGKVSQVVNGKVTPFVGGLDDPKGIAFFAKWLFVTDNTRVLRIDVASKKLDIFAPANAFPVQPQFLNDIVVDPESGMVYVSDSGDRKGGGGAVYRITPQGLVSTVVNTDTLKGLNIPNGLAMDGASNLILADFGAGNLYRVKLSTGASEKIADGIDGADGLAWDYFGRLFVSSWKAGTVHVIPKPGDAPVLLAKGFDSAADVCMSADRKEILVPDMKAGKLLALKAEVPGAPVDESPAPAAFQPAFPDLKFTGWEPVSDTGKANQLRLILLTHAGDGSNRLFVPTQQGVIHVFPNDPAAAKQTKVFLDITDRVKYADNTNEEGFLGLAFPPNYKQSGEFFVFYTPKGGKMRNIVSRFRVSKDDPNRADPASEEILLTFEKPFWNHDGGTICFGPDGMLYVFHGDGGAGNDLHDNAQNLKSVLGKILRIDITKKDAGLPYAIPADNPFVGKADARGEVWAYGLRNVWRMGFDRKTGELWAADVGQNLYEEINIIKKGGNYGWNRREAFHPFGGRGVGNNKDMIDPVWEYHHDIGKSITGGTVYRGTKAPELDGHYLYADYVSGRVWALKYDGGRVVANRPVKWTGAPVYSFGEDERGEQYLLTATTNGRGIFVLSK</sequence>
<evidence type="ECO:0000313" key="4">
    <source>
        <dbReference type="EMBL" id="QDU22926.1"/>
    </source>
</evidence>
<dbReference type="EMBL" id="CP036273">
    <property type="protein sequence ID" value="QDU22926.1"/>
    <property type="molecule type" value="Genomic_DNA"/>
</dbReference>
<evidence type="ECO:0000259" key="3">
    <source>
        <dbReference type="Pfam" id="PF08450"/>
    </source>
</evidence>
<dbReference type="EC" id="1.1.5.-" evidence="4"/>
<evidence type="ECO:0000259" key="2">
    <source>
        <dbReference type="Pfam" id="PF07995"/>
    </source>
</evidence>
<dbReference type="OrthoDB" id="9770043at2"/>
<dbReference type="SUPFAM" id="SSF63829">
    <property type="entry name" value="Calcium-dependent phosphotriesterase"/>
    <property type="match status" value="1"/>
</dbReference>
<keyword evidence="4" id="KW-0560">Oxidoreductase</keyword>
<keyword evidence="5" id="KW-1185">Reference proteome</keyword>
<keyword evidence="1" id="KW-0732">Signal</keyword>
<dbReference type="KEGG" id="uli:ETAA1_49150"/>
<accession>A0A517XZJ0</accession>
<dbReference type="RefSeq" id="WP_145243035.1">
    <property type="nucleotide sequence ID" value="NZ_CP036273.1"/>
</dbReference>
<dbReference type="InterPro" id="IPR011041">
    <property type="entry name" value="Quinoprot_gluc/sorb_DH_b-prop"/>
</dbReference>
<gene>
    <name evidence="4" type="primary">yliI_2</name>
    <name evidence="4" type="ORF">ETAA1_49150</name>
</gene>
<dbReference type="GO" id="GO:0016491">
    <property type="term" value="F:oxidoreductase activity"/>
    <property type="evidence" value="ECO:0007669"/>
    <property type="project" value="UniProtKB-KW"/>
</dbReference>
<dbReference type="SUPFAM" id="SSF50952">
    <property type="entry name" value="Soluble quinoprotein glucose dehydrogenase"/>
    <property type="match status" value="1"/>
</dbReference>
<evidence type="ECO:0000256" key="1">
    <source>
        <dbReference type="SAM" id="SignalP"/>
    </source>
</evidence>
<dbReference type="InterPro" id="IPR012938">
    <property type="entry name" value="Glc/Sorbosone_DH"/>
</dbReference>